<dbReference type="InterPro" id="IPR036526">
    <property type="entry name" value="C-N_Hydrolase_sf"/>
</dbReference>
<accession>A0A382SMK1</accession>
<protein>
    <recommendedName>
        <fullName evidence="2">CN hydrolase domain-containing protein</fullName>
    </recommendedName>
</protein>
<dbReference type="GO" id="GO:0016811">
    <property type="term" value="F:hydrolase activity, acting on carbon-nitrogen (but not peptide) bonds, in linear amides"/>
    <property type="evidence" value="ECO:0007669"/>
    <property type="project" value="InterPro"/>
</dbReference>
<dbReference type="PROSITE" id="PS50263">
    <property type="entry name" value="CN_HYDROLASE"/>
    <property type="match status" value="1"/>
</dbReference>
<dbReference type="InterPro" id="IPR045254">
    <property type="entry name" value="Nit1/2_C-N_Hydrolase"/>
</dbReference>
<reference evidence="3" key="1">
    <citation type="submission" date="2018-05" db="EMBL/GenBank/DDBJ databases">
        <authorList>
            <person name="Lanie J.A."/>
            <person name="Ng W.-L."/>
            <person name="Kazmierczak K.M."/>
            <person name="Andrzejewski T.M."/>
            <person name="Davidsen T.M."/>
            <person name="Wayne K.J."/>
            <person name="Tettelin H."/>
            <person name="Glass J.I."/>
            <person name="Rusch D."/>
            <person name="Podicherti R."/>
            <person name="Tsui H.-C.T."/>
            <person name="Winkler M.E."/>
        </authorList>
    </citation>
    <scope>NUCLEOTIDE SEQUENCE</scope>
</reference>
<sequence>MRVALVEMTSVPELSKNIEIIISFIETASKNKADMVLFPENCSCLAPSKIMLKYASVDEDHPVLKAAITAAKTNRIYVLLGSIAVFPNYKISDKLQNRSILIDKKGNVIAIYNKINMFDAKISNKEIYRESDLYIAGKKISLVDTEFGTIGLTICFDLRFPELYTELSNRGANIITVPSAFTRTTGSAHWEVLLRARAIENYVWILAPAQVGNHYGNRHTWGHSMIIDPWGKIIEKNDGS</sequence>
<dbReference type="CDD" id="cd07572">
    <property type="entry name" value="nit"/>
    <property type="match status" value="1"/>
</dbReference>
<evidence type="ECO:0000259" key="2">
    <source>
        <dbReference type="PROSITE" id="PS50263"/>
    </source>
</evidence>
<dbReference type="AlphaFoldDB" id="A0A382SMK1"/>
<name>A0A382SMK1_9ZZZZ</name>
<dbReference type="Pfam" id="PF00795">
    <property type="entry name" value="CN_hydrolase"/>
    <property type="match status" value="1"/>
</dbReference>
<dbReference type="PANTHER" id="PTHR23088">
    <property type="entry name" value="NITRILASE-RELATED"/>
    <property type="match status" value="1"/>
</dbReference>
<keyword evidence="1" id="KW-0378">Hydrolase</keyword>
<feature type="domain" description="CN hydrolase" evidence="2">
    <location>
        <begin position="1"/>
        <end position="240"/>
    </location>
</feature>
<dbReference type="SUPFAM" id="SSF56317">
    <property type="entry name" value="Carbon-nitrogen hydrolase"/>
    <property type="match status" value="1"/>
</dbReference>
<dbReference type="PANTHER" id="PTHR23088:SF27">
    <property type="entry name" value="DEAMINATED GLUTATHIONE AMIDASE"/>
    <property type="match status" value="1"/>
</dbReference>
<gene>
    <name evidence="3" type="ORF">METZ01_LOCUS363291</name>
</gene>
<organism evidence="3">
    <name type="scientific">marine metagenome</name>
    <dbReference type="NCBI Taxonomy" id="408172"/>
    <lineage>
        <taxon>unclassified sequences</taxon>
        <taxon>metagenomes</taxon>
        <taxon>ecological metagenomes</taxon>
    </lineage>
</organism>
<proteinExistence type="predicted"/>
<feature type="non-terminal residue" evidence="3">
    <location>
        <position position="240"/>
    </location>
</feature>
<dbReference type="InterPro" id="IPR003010">
    <property type="entry name" value="C-N_Hydrolase"/>
</dbReference>
<evidence type="ECO:0000256" key="1">
    <source>
        <dbReference type="ARBA" id="ARBA00022801"/>
    </source>
</evidence>
<dbReference type="Gene3D" id="3.60.110.10">
    <property type="entry name" value="Carbon-nitrogen hydrolase"/>
    <property type="match status" value="1"/>
</dbReference>
<evidence type="ECO:0000313" key="3">
    <source>
        <dbReference type="EMBL" id="SVD10437.1"/>
    </source>
</evidence>
<dbReference type="EMBL" id="UINC01129800">
    <property type="protein sequence ID" value="SVD10437.1"/>
    <property type="molecule type" value="Genomic_DNA"/>
</dbReference>